<dbReference type="AlphaFoldDB" id="A0A9N9RZK8"/>
<feature type="compositionally biased region" description="Basic and acidic residues" evidence="1">
    <location>
        <begin position="62"/>
        <end position="75"/>
    </location>
</feature>
<dbReference type="Proteomes" id="UP001153620">
    <property type="component" value="Chromosome 3"/>
</dbReference>
<protein>
    <submittedName>
        <fullName evidence="2">Uncharacterized protein</fullName>
    </submittedName>
</protein>
<feature type="region of interest" description="Disordered" evidence="1">
    <location>
        <begin position="39"/>
        <end position="81"/>
    </location>
</feature>
<proteinExistence type="predicted"/>
<gene>
    <name evidence="2" type="ORF">CHIRRI_LOCUS9682</name>
</gene>
<dbReference type="OrthoDB" id="6375801at2759"/>
<accession>A0A9N9RZK8</accession>
<dbReference type="PANTHER" id="PTHR46601:SF2">
    <property type="entry name" value="UBIQUITIN-LIKE PROTEASE FAMILY PROFILE DOMAIN-CONTAINING PROTEIN"/>
    <property type="match status" value="1"/>
</dbReference>
<evidence type="ECO:0000256" key="1">
    <source>
        <dbReference type="SAM" id="MobiDB-lite"/>
    </source>
</evidence>
<evidence type="ECO:0000313" key="2">
    <source>
        <dbReference type="EMBL" id="CAG9806828.1"/>
    </source>
</evidence>
<sequence>MSSKNYDHVKKHKEKLLTPGNEAALADFIKRKQEADKRYREKKLNSKAAERFKKKKSQQTLESKERKALKDRNDKSNIGTKFKSRNGLQRAIKRVETILPKEKAKKIEVVEAIAENLRLNVGSAITKVKCTRQRHYFRDIPELVNEFYLLESVSRQLPGKKDFIIIKNKNGIKEKLQKRVMLTTIEDAYSEFCSLYPQHIICRSKFFERRPKFVLLLSQTPHNVCCCIYCSNFRFLFDALKPFFIESVLTFDDFFIEFICGLQYNCAKNLCELCWDYKKKLRSLLIQSSDNHAVTWMKWIKVDNFLQKHEMPDKSVSGIIVEFCASFEKHKLHKYLVFTQHSMLKDLKLELDDSSVILHMDYSENFSIALQDEIQSAYFNRKQLSLFTAVAYIGQLNTVSFAILSDDTKHQKDQVFYYIKIIIEMLHQPFPDLTHIHFITDGCAAQFKNKFILSSLIYMQSDFHLKSHWHFMPTSHGKSCADGIGGSLKRQVSHRILSGLHEIRNAQNFVDCANTFSKNMNVLYSSYDEMKSNTEELEERWLNVKSIPSTTSYHYFEPIGNKILAAASSKKDNAHIYDV</sequence>
<name>A0A9N9RZK8_9DIPT</name>
<dbReference type="EMBL" id="OU895879">
    <property type="protein sequence ID" value="CAG9806828.1"/>
    <property type="molecule type" value="Genomic_DNA"/>
</dbReference>
<reference evidence="2" key="1">
    <citation type="submission" date="2022-01" db="EMBL/GenBank/DDBJ databases">
        <authorList>
            <person name="King R."/>
        </authorList>
    </citation>
    <scope>NUCLEOTIDE SEQUENCE</scope>
</reference>
<dbReference type="PANTHER" id="PTHR46601">
    <property type="entry name" value="ULP_PROTEASE DOMAIN-CONTAINING PROTEIN"/>
    <property type="match status" value="1"/>
</dbReference>
<organism evidence="2 3">
    <name type="scientific">Chironomus riparius</name>
    <dbReference type="NCBI Taxonomy" id="315576"/>
    <lineage>
        <taxon>Eukaryota</taxon>
        <taxon>Metazoa</taxon>
        <taxon>Ecdysozoa</taxon>
        <taxon>Arthropoda</taxon>
        <taxon>Hexapoda</taxon>
        <taxon>Insecta</taxon>
        <taxon>Pterygota</taxon>
        <taxon>Neoptera</taxon>
        <taxon>Endopterygota</taxon>
        <taxon>Diptera</taxon>
        <taxon>Nematocera</taxon>
        <taxon>Chironomoidea</taxon>
        <taxon>Chironomidae</taxon>
        <taxon>Chironominae</taxon>
        <taxon>Chironomus</taxon>
    </lineage>
</organism>
<reference evidence="2" key="2">
    <citation type="submission" date="2022-10" db="EMBL/GenBank/DDBJ databases">
        <authorList>
            <consortium name="ENA_rothamsted_submissions"/>
            <consortium name="culmorum"/>
            <person name="King R."/>
        </authorList>
    </citation>
    <scope>NUCLEOTIDE SEQUENCE</scope>
</reference>
<evidence type="ECO:0000313" key="3">
    <source>
        <dbReference type="Proteomes" id="UP001153620"/>
    </source>
</evidence>
<keyword evidence="3" id="KW-1185">Reference proteome</keyword>
<feature type="compositionally biased region" description="Basic and acidic residues" evidence="1">
    <location>
        <begin position="39"/>
        <end position="51"/>
    </location>
</feature>